<dbReference type="EMBL" id="JBBMRA010000024">
    <property type="protein sequence ID" value="MEM5537951.1"/>
    <property type="molecule type" value="Genomic_DNA"/>
</dbReference>
<gene>
    <name evidence="2" type="ORF">WNY58_16320</name>
</gene>
<evidence type="ECO:0000256" key="1">
    <source>
        <dbReference type="SAM" id="MobiDB-lite"/>
    </source>
</evidence>
<reference evidence="2 3" key="1">
    <citation type="submission" date="2024-03" db="EMBL/GenBank/DDBJ databases">
        <title>Community enrichment and isolation of bacterial strains for fucoidan degradation.</title>
        <authorList>
            <person name="Sichert A."/>
        </authorList>
    </citation>
    <scope>NUCLEOTIDE SEQUENCE [LARGE SCALE GENOMIC DNA]</scope>
    <source>
        <strain evidence="2 3">AS76</strain>
    </source>
</reference>
<keyword evidence="3" id="KW-1185">Reference proteome</keyword>
<proteinExistence type="predicted"/>
<comment type="caution">
    <text evidence="2">The sequence shown here is derived from an EMBL/GenBank/DDBJ whole genome shotgun (WGS) entry which is preliminary data.</text>
</comment>
<sequence>MRIPQQNEPHPIEMPEAPNPRLLRAIVKQHSTFSDHRPVDTYNTNIIDSDSLPEVPDPTHKQRTVSVDKKTGKKVSGREAGAKAVSFFLRSAFAALTEAHRESPLSQLSSITVNFDHA</sequence>
<evidence type="ECO:0000313" key="3">
    <source>
        <dbReference type="Proteomes" id="UP001449225"/>
    </source>
</evidence>
<organism evidence="2 3">
    <name type="scientific">Neptuniibacter pectenicola</name>
    <dbReference type="NCBI Taxonomy" id="1806669"/>
    <lineage>
        <taxon>Bacteria</taxon>
        <taxon>Pseudomonadati</taxon>
        <taxon>Pseudomonadota</taxon>
        <taxon>Gammaproteobacteria</taxon>
        <taxon>Oceanospirillales</taxon>
        <taxon>Oceanospirillaceae</taxon>
        <taxon>Neptuniibacter</taxon>
    </lineage>
</organism>
<accession>A0ABU9TW63</accession>
<feature type="region of interest" description="Disordered" evidence="1">
    <location>
        <begin position="33"/>
        <end position="73"/>
    </location>
</feature>
<dbReference type="RefSeq" id="WP_342855103.1">
    <property type="nucleotide sequence ID" value="NZ_JBBMRA010000024.1"/>
</dbReference>
<name>A0ABU9TW63_9GAMM</name>
<evidence type="ECO:0000313" key="2">
    <source>
        <dbReference type="EMBL" id="MEM5537951.1"/>
    </source>
</evidence>
<protein>
    <submittedName>
        <fullName evidence="2">Uncharacterized protein</fullName>
    </submittedName>
</protein>
<dbReference type="Proteomes" id="UP001449225">
    <property type="component" value="Unassembled WGS sequence"/>
</dbReference>